<accession>A0A5S9YB60</accession>
<evidence type="ECO:0000313" key="1">
    <source>
        <dbReference type="EMBL" id="CAA0407234.1"/>
    </source>
</evidence>
<dbReference type="EMBL" id="CACSHJ010000096">
    <property type="protein sequence ID" value="CAA0407234.1"/>
    <property type="molecule type" value="Genomic_DNA"/>
</dbReference>
<organism evidence="1 2">
    <name type="scientific">Arabidopsis thaliana</name>
    <name type="common">Mouse-ear cress</name>
    <dbReference type="NCBI Taxonomy" id="3702"/>
    <lineage>
        <taxon>Eukaryota</taxon>
        <taxon>Viridiplantae</taxon>
        <taxon>Streptophyta</taxon>
        <taxon>Embryophyta</taxon>
        <taxon>Tracheophyta</taxon>
        <taxon>Spermatophyta</taxon>
        <taxon>Magnoliopsida</taxon>
        <taxon>eudicotyledons</taxon>
        <taxon>Gunneridae</taxon>
        <taxon>Pentapetalae</taxon>
        <taxon>rosids</taxon>
        <taxon>malvids</taxon>
        <taxon>Brassicales</taxon>
        <taxon>Brassicaceae</taxon>
        <taxon>Camelineae</taxon>
        <taxon>Arabidopsis</taxon>
    </lineage>
</organism>
<protein>
    <submittedName>
        <fullName evidence="1">Uncharacterized protein</fullName>
    </submittedName>
</protein>
<dbReference type="OrthoDB" id="10399674at2759"/>
<reference evidence="1 2" key="1">
    <citation type="submission" date="2019-12" db="EMBL/GenBank/DDBJ databases">
        <authorList>
            <person name="Jiao W.-B."/>
            <person name="Schneeberger K."/>
        </authorList>
    </citation>
    <scope>NUCLEOTIDE SEQUENCE [LARGE SCALE GENOMIC DNA]</scope>
    <source>
        <strain evidence="2">cv. C24</strain>
    </source>
</reference>
<gene>
    <name evidence="1" type="ORF">C24_LOCUS24365</name>
</gene>
<name>A0A5S9YB60_ARATH</name>
<sequence>MPNMVNLLQELHVEIFKRLGKYGFRYLGPAIVASKQTMEAVFSPEVLKDVDLSEFIGDPGMANAGSIYRPFFTTCVENSNVMGNHVEALRILCQDGPSEAAFAMLQQSHPNSIFAIFVTGIFRICAGDFEGGMEILIHIWDVVDAWEEAVYIADMVVQQIVRLGPLQQGLYTHSYNYPIEEVPHCTYIHCGADNVCTECFAFWYSLIVKSIC</sequence>
<proteinExistence type="predicted"/>
<dbReference type="AlphaFoldDB" id="A0A5S9YB60"/>
<evidence type="ECO:0000313" key="2">
    <source>
        <dbReference type="Proteomes" id="UP000434276"/>
    </source>
</evidence>
<dbReference type="Proteomes" id="UP000434276">
    <property type="component" value="Unassembled WGS sequence"/>
</dbReference>